<dbReference type="EMBL" id="JBHTLP010000008">
    <property type="protein sequence ID" value="MFD1141272.1"/>
    <property type="molecule type" value="Genomic_DNA"/>
</dbReference>
<dbReference type="Pfam" id="PF14054">
    <property type="entry name" value="DUF4249"/>
    <property type="match status" value="1"/>
</dbReference>
<dbReference type="InterPro" id="IPR025345">
    <property type="entry name" value="DUF4249"/>
</dbReference>
<dbReference type="Proteomes" id="UP001597116">
    <property type="component" value="Unassembled WGS sequence"/>
</dbReference>
<dbReference type="RefSeq" id="WP_265991591.1">
    <property type="nucleotide sequence ID" value="NZ_CP110973.1"/>
</dbReference>
<sequence>MKPVSLLLIFVLAGLLCQCITPINPDTRTLPPSLVVDGLVTDQPGRSRVSLSLTADYTATSLNYVVQGAAVFVTDNTDQRTAFNEISPGFYQPDSSWRGTIGRQYTLHVRLSDGREYQSKPELIRPIASIDSMYVEYSQQLKYGTDTYDKGFDVYLDLQDPATPNDYYRWSWVHYEIPQYCKIVKIPVCGNCLDHLEFGMSCCGSCWDIVRYQNLINITSDQAINGNRISRRSILRTPFNSYSTYYVEIEQQSLTKEAYEYLATLKDQIQNTGGLFDAAPATLVGNMSRVNDPEERVLGYFGASAMTIRPLYVDRRTAPTYPDVIPSPPPLPQPAPCEPCIESAIRTGKKPIWWRY</sequence>
<keyword evidence="2" id="KW-1185">Reference proteome</keyword>
<gene>
    <name evidence="1" type="ORF">ACFQ4C_09140</name>
</gene>
<evidence type="ECO:0000313" key="2">
    <source>
        <dbReference type="Proteomes" id="UP001597116"/>
    </source>
</evidence>
<accession>A0ABW3Q2X7</accession>
<organism evidence="1 2">
    <name type="scientific">Larkinella insperata</name>
    <dbReference type="NCBI Taxonomy" id="332158"/>
    <lineage>
        <taxon>Bacteria</taxon>
        <taxon>Pseudomonadati</taxon>
        <taxon>Bacteroidota</taxon>
        <taxon>Cytophagia</taxon>
        <taxon>Cytophagales</taxon>
        <taxon>Spirosomataceae</taxon>
        <taxon>Larkinella</taxon>
    </lineage>
</organism>
<reference evidence="2" key="1">
    <citation type="journal article" date="2019" name="Int. J. Syst. Evol. Microbiol.">
        <title>The Global Catalogue of Microorganisms (GCM) 10K type strain sequencing project: providing services to taxonomists for standard genome sequencing and annotation.</title>
        <authorList>
            <consortium name="The Broad Institute Genomics Platform"/>
            <consortium name="The Broad Institute Genome Sequencing Center for Infectious Disease"/>
            <person name="Wu L."/>
            <person name="Ma J."/>
        </authorList>
    </citation>
    <scope>NUCLEOTIDE SEQUENCE [LARGE SCALE GENOMIC DNA]</scope>
    <source>
        <strain evidence="2">CCUG 55608</strain>
    </source>
</reference>
<proteinExistence type="predicted"/>
<evidence type="ECO:0000313" key="1">
    <source>
        <dbReference type="EMBL" id="MFD1141272.1"/>
    </source>
</evidence>
<name>A0ABW3Q2X7_9BACT</name>
<comment type="caution">
    <text evidence="1">The sequence shown here is derived from an EMBL/GenBank/DDBJ whole genome shotgun (WGS) entry which is preliminary data.</text>
</comment>
<protein>
    <submittedName>
        <fullName evidence="1">DUF4249 domain-containing protein</fullName>
    </submittedName>
</protein>